<dbReference type="PROSITE" id="PS51419">
    <property type="entry name" value="RAB"/>
    <property type="match status" value="1"/>
</dbReference>
<dbReference type="InterPro" id="IPR050305">
    <property type="entry name" value="Small_GTPase_Rab"/>
</dbReference>
<gene>
    <name evidence="4" type="ORF">GNI_045410</name>
</gene>
<dbReference type="GO" id="GO:0003924">
    <property type="term" value="F:GTPase activity"/>
    <property type="evidence" value="ECO:0007669"/>
    <property type="project" value="InterPro"/>
</dbReference>
<dbReference type="GO" id="GO:0005525">
    <property type="term" value="F:GTP binding"/>
    <property type="evidence" value="ECO:0007669"/>
    <property type="project" value="UniProtKB-KW"/>
</dbReference>
<dbReference type="GeneID" id="22911705"/>
<dbReference type="SMART" id="SM00175">
    <property type="entry name" value="RAB"/>
    <property type="match status" value="1"/>
</dbReference>
<feature type="non-terminal residue" evidence="4">
    <location>
        <position position="1"/>
    </location>
</feature>
<dbReference type="PRINTS" id="PR00449">
    <property type="entry name" value="RASTRNSFRMNG"/>
</dbReference>
<accession>A0A023B9T8</accession>
<comment type="similarity">
    <text evidence="1">Belongs to the small GTPase superfamily. Rab family.</text>
</comment>
<feature type="non-terminal residue" evidence="4">
    <location>
        <position position="56"/>
    </location>
</feature>
<evidence type="ECO:0000256" key="2">
    <source>
        <dbReference type="ARBA" id="ARBA00022741"/>
    </source>
</evidence>
<dbReference type="Gene3D" id="3.40.50.300">
    <property type="entry name" value="P-loop containing nucleotide triphosphate hydrolases"/>
    <property type="match status" value="1"/>
</dbReference>
<dbReference type="EMBL" id="AFNH02000348">
    <property type="protein sequence ID" value="EZG76262.1"/>
    <property type="molecule type" value="Genomic_DNA"/>
</dbReference>
<evidence type="ECO:0000313" key="5">
    <source>
        <dbReference type="Proteomes" id="UP000019763"/>
    </source>
</evidence>
<dbReference type="Proteomes" id="UP000019763">
    <property type="component" value="Unassembled WGS sequence"/>
</dbReference>
<keyword evidence="5" id="KW-1185">Reference proteome</keyword>
<keyword evidence="3" id="KW-0342">GTP-binding</keyword>
<comment type="caution">
    <text evidence="4">The sequence shown here is derived from an EMBL/GenBank/DDBJ whole genome shotgun (WGS) entry which is preliminary data.</text>
</comment>
<evidence type="ECO:0000256" key="3">
    <source>
        <dbReference type="ARBA" id="ARBA00023134"/>
    </source>
</evidence>
<dbReference type="OrthoDB" id="9989112at2759"/>
<dbReference type="InterPro" id="IPR001806">
    <property type="entry name" value="Small_GTPase"/>
</dbReference>
<dbReference type="RefSeq" id="XP_011129583.1">
    <property type="nucleotide sequence ID" value="XM_011131281.1"/>
</dbReference>
<dbReference type="InterPro" id="IPR027417">
    <property type="entry name" value="P-loop_NTPase"/>
</dbReference>
<name>A0A023B9T8_GRENI</name>
<organism evidence="4 5">
    <name type="scientific">Gregarina niphandrodes</name>
    <name type="common">Septate eugregarine</name>
    <dbReference type="NCBI Taxonomy" id="110365"/>
    <lineage>
        <taxon>Eukaryota</taxon>
        <taxon>Sar</taxon>
        <taxon>Alveolata</taxon>
        <taxon>Apicomplexa</taxon>
        <taxon>Conoidasida</taxon>
        <taxon>Gregarinasina</taxon>
        <taxon>Eugregarinorida</taxon>
        <taxon>Gregarinidae</taxon>
        <taxon>Gregarina</taxon>
    </lineage>
</organism>
<evidence type="ECO:0000313" key="4">
    <source>
        <dbReference type="EMBL" id="EZG76262.1"/>
    </source>
</evidence>
<dbReference type="Pfam" id="PF00071">
    <property type="entry name" value="Ras"/>
    <property type="match status" value="1"/>
</dbReference>
<sequence>DYLFKILLIGDSGVGKSCLLLRFADGNYTDSYISTIGVDFKIKTIMLEDKKVKLQI</sequence>
<dbReference type="FunFam" id="3.40.50.300:FF:001056">
    <property type="entry name" value="RAB1A, member RAS oncogene family"/>
    <property type="match status" value="1"/>
</dbReference>
<dbReference type="VEuPathDB" id="CryptoDB:GNI_045410"/>
<dbReference type="AlphaFoldDB" id="A0A023B9T8"/>
<dbReference type="SUPFAM" id="SSF52540">
    <property type="entry name" value="P-loop containing nucleoside triphosphate hydrolases"/>
    <property type="match status" value="1"/>
</dbReference>
<evidence type="ECO:0000256" key="1">
    <source>
        <dbReference type="ARBA" id="ARBA00006270"/>
    </source>
</evidence>
<reference evidence="4" key="1">
    <citation type="submission" date="2013-12" db="EMBL/GenBank/DDBJ databases">
        <authorList>
            <person name="Omoto C.K."/>
            <person name="Sibley D."/>
            <person name="Venepally P."/>
            <person name="Hadjithomas M."/>
            <person name="Karamycheva S."/>
            <person name="Brunk B."/>
            <person name="Roos D."/>
            <person name="Caler E."/>
            <person name="Lorenzi H."/>
        </authorList>
    </citation>
    <scope>NUCLEOTIDE SEQUENCE</scope>
</reference>
<proteinExistence type="inferred from homology"/>
<protein>
    <submittedName>
        <fullName evidence="4">Rab GTPase family 1 protein</fullName>
    </submittedName>
</protein>
<dbReference type="PANTHER" id="PTHR47980">
    <property type="entry name" value="LD44762P"/>
    <property type="match status" value="1"/>
</dbReference>
<keyword evidence="2" id="KW-0547">Nucleotide-binding</keyword>